<evidence type="ECO:0000313" key="2">
    <source>
        <dbReference type="EMBL" id="KAF5850759.1"/>
    </source>
</evidence>
<keyword evidence="1" id="KW-0812">Transmembrane</keyword>
<accession>A0A8H5ZM78</accession>
<feature type="transmembrane region" description="Helical" evidence="1">
    <location>
        <begin position="108"/>
        <end position="125"/>
    </location>
</feature>
<keyword evidence="1" id="KW-1133">Transmembrane helix</keyword>
<gene>
    <name evidence="2" type="ORF">GGP41_010390</name>
</gene>
<dbReference type="EMBL" id="WNKQ01000006">
    <property type="protein sequence ID" value="KAF5850759.1"/>
    <property type="molecule type" value="Genomic_DNA"/>
</dbReference>
<evidence type="ECO:0000256" key="1">
    <source>
        <dbReference type="SAM" id="Phobius"/>
    </source>
</evidence>
<dbReference type="Proteomes" id="UP000624244">
    <property type="component" value="Unassembled WGS sequence"/>
</dbReference>
<evidence type="ECO:0000313" key="3">
    <source>
        <dbReference type="Proteomes" id="UP000624244"/>
    </source>
</evidence>
<keyword evidence="1" id="KW-0472">Membrane</keyword>
<name>A0A8H5ZM78_COCSA</name>
<proteinExistence type="predicted"/>
<feature type="transmembrane region" description="Helical" evidence="1">
    <location>
        <begin position="65"/>
        <end position="88"/>
    </location>
</feature>
<organism evidence="2 3">
    <name type="scientific">Cochliobolus sativus</name>
    <name type="common">Common root rot and spot blotch fungus</name>
    <name type="synonym">Bipolaris sorokiniana</name>
    <dbReference type="NCBI Taxonomy" id="45130"/>
    <lineage>
        <taxon>Eukaryota</taxon>
        <taxon>Fungi</taxon>
        <taxon>Dikarya</taxon>
        <taxon>Ascomycota</taxon>
        <taxon>Pezizomycotina</taxon>
        <taxon>Dothideomycetes</taxon>
        <taxon>Pleosporomycetidae</taxon>
        <taxon>Pleosporales</taxon>
        <taxon>Pleosporineae</taxon>
        <taxon>Pleosporaceae</taxon>
        <taxon>Bipolaris</taxon>
    </lineage>
</organism>
<reference evidence="2" key="1">
    <citation type="submission" date="2019-11" db="EMBL/GenBank/DDBJ databases">
        <title>Bipolaris sorokiniana Genome sequencing.</title>
        <authorList>
            <person name="Wang H."/>
        </authorList>
    </citation>
    <scope>NUCLEOTIDE SEQUENCE</scope>
</reference>
<protein>
    <submittedName>
        <fullName evidence="2">Uncharacterized protein</fullName>
    </submittedName>
</protein>
<comment type="caution">
    <text evidence="2">The sequence shown here is derived from an EMBL/GenBank/DDBJ whole genome shotgun (WGS) entry which is preliminary data.</text>
</comment>
<dbReference type="AlphaFoldDB" id="A0A8H5ZM78"/>
<sequence length="163" mass="18408">MSTTTNSRWNPFRRHVVNPVAEQTPLAAPLMAAPNSKTTEAKVVTRISSWPEEAQKLKQHDWVSWLYFVADIILVLLPVYFILLGVAVITLNGKPVAGNDFASKVTEAIQLGPTLFPIMFAAISGRSMKMIARYLAEKGTKLSVRQSTFLKHYWRIRTNWSTF</sequence>